<evidence type="ECO:0000313" key="2">
    <source>
        <dbReference type="Proteomes" id="UP000298663"/>
    </source>
</evidence>
<sequence>MANVYPRYTSAFFASSLRQSFVWSFCVLGYLLLEKHVLKWFDIQHKDRGLVRLCVTVVSSVSFVKGPRIESPLSCFLGLR</sequence>
<proteinExistence type="predicted"/>
<dbReference type="Proteomes" id="UP000298663">
    <property type="component" value="Unassembled WGS sequence"/>
</dbReference>
<gene>
    <name evidence="1" type="ORF">L596_000177</name>
</gene>
<dbReference type="EMBL" id="AZBU02000001">
    <property type="protein sequence ID" value="TMS32322.1"/>
    <property type="molecule type" value="Genomic_DNA"/>
</dbReference>
<keyword evidence="2" id="KW-1185">Reference proteome</keyword>
<comment type="caution">
    <text evidence="1">The sequence shown here is derived from an EMBL/GenBank/DDBJ whole genome shotgun (WGS) entry which is preliminary data.</text>
</comment>
<reference evidence="1 2" key="2">
    <citation type="journal article" date="2019" name="G3 (Bethesda)">
        <title>Hybrid Assembly of the Genome of the Entomopathogenic Nematode Steinernema carpocapsae Identifies the X-Chromosome.</title>
        <authorList>
            <person name="Serra L."/>
            <person name="Macchietto M."/>
            <person name="Macias-Munoz A."/>
            <person name="McGill C.J."/>
            <person name="Rodriguez I.M."/>
            <person name="Rodriguez B."/>
            <person name="Murad R."/>
            <person name="Mortazavi A."/>
        </authorList>
    </citation>
    <scope>NUCLEOTIDE SEQUENCE [LARGE SCALE GENOMIC DNA]</scope>
    <source>
        <strain evidence="1 2">ALL</strain>
    </source>
</reference>
<dbReference type="AlphaFoldDB" id="A0A4U8UHA9"/>
<name>A0A4U8UHA9_STECR</name>
<reference evidence="1 2" key="1">
    <citation type="journal article" date="2015" name="Genome Biol.">
        <title>Comparative genomics of Steinernema reveals deeply conserved gene regulatory networks.</title>
        <authorList>
            <person name="Dillman A.R."/>
            <person name="Macchietto M."/>
            <person name="Porter C.F."/>
            <person name="Rogers A."/>
            <person name="Williams B."/>
            <person name="Antoshechkin I."/>
            <person name="Lee M.M."/>
            <person name="Goodwin Z."/>
            <person name="Lu X."/>
            <person name="Lewis E.E."/>
            <person name="Goodrich-Blair H."/>
            <person name="Stock S.P."/>
            <person name="Adams B.J."/>
            <person name="Sternberg P.W."/>
            <person name="Mortazavi A."/>
        </authorList>
    </citation>
    <scope>NUCLEOTIDE SEQUENCE [LARGE SCALE GENOMIC DNA]</scope>
    <source>
        <strain evidence="1 2">ALL</strain>
    </source>
</reference>
<protein>
    <submittedName>
        <fullName evidence="1">Uncharacterized protein</fullName>
    </submittedName>
</protein>
<evidence type="ECO:0000313" key="1">
    <source>
        <dbReference type="EMBL" id="TMS32322.1"/>
    </source>
</evidence>
<accession>A0A4U8UHA9</accession>
<organism evidence="1 2">
    <name type="scientific">Steinernema carpocapsae</name>
    <name type="common">Entomopathogenic nematode</name>
    <dbReference type="NCBI Taxonomy" id="34508"/>
    <lineage>
        <taxon>Eukaryota</taxon>
        <taxon>Metazoa</taxon>
        <taxon>Ecdysozoa</taxon>
        <taxon>Nematoda</taxon>
        <taxon>Chromadorea</taxon>
        <taxon>Rhabditida</taxon>
        <taxon>Tylenchina</taxon>
        <taxon>Panagrolaimomorpha</taxon>
        <taxon>Strongyloidoidea</taxon>
        <taxon>Steinernematidae</taxon>
        <taxon>Steinernema</taxon>
    </lineage>
</organism>